<dbReference type="OrthoDB" id="283520at2"/>
<name>I0IIW3_PHYMF</name>
<evidence type="ECO:0008006" key="3">
    <source>
        <dbReference type="Google" id="ProtNLM"/>
    </source>
</evidence>
<dbReference type="SUPFAM" id="SSF53335">
    <property type="entry name" value="S-adenosyl-L-methionine-dependent methyltransferases"/>
    <property type="match status" value="1"/>
</dbReference>
<evidence type="ECO:0000313" key="2">
    <source>
        <dbReference type="Proteomes" id="UP000007881"/>
    </source>
</evidence>
<dbReference type="InterPro" id="IPR029063">
    <property type="entry name" value="SAM-dependent_MTases_sf"/>
</dbReference>
<dbReference type="RefSeq" id="WP_014438406.1">
    <property type="nucleotide sequence ID" value="NC_017080.1"/>
</dbReference>
<evidence type="ECO:0000313" key="1">
    <source>
        <dbReference type="EMBL" id="BAM05201.1"/>
    </source>
</evidence>
<dbReference type="Proteomes" id="UP000007881">
    <property type="component" value="Chromosome"/>
</dbReference>
<proteinExistence type="predicted"/>
<accession>I0IIW3</accession>
<dbReference type="AlphaFoldDB" id="I0IIW3"/>
<sequence>MPLIEVPFTPAAAPLPPATERLLADADTRIDDLRRRDPEGLGSFVPADYAWVHAGLAAVRGGRLAPGSNFLEWGSGVGVAACLAATLGFDSAGIEAQAALVEEAEDLAASHGLAVAFAHGSFIPPEHDGLADVADDLATLATGLADGHDALGLDPSDAALVYAYPWPGEEAVVEAVFEAAAATGALLLTYRSTGDLVLQRKR</sequence>
<organism evidence="1 2">
    <name type="scientific">Phycisphaera mikurensis (strain NBRC 102666 / KCTC 22515 / FYK2301M01)</name>
    <dbReference type="NCBI Taxonomy" id="1142394"/>
    <lineage>
        <taxon>Bacteria</taxon>
        <taxon>Pseudomonadati</taxon>
        <taxon>Planctomycetota</taxon>
        <taxon>Phycisphaerae</taxon>
        <taxon>Phycisphaerales</taxon>
        <taxon>Phycisphaeraceae</taxon>
        <taxon>Phycisphaera</taxon>
    </lineage>
</organism>
<keyword evidence="2" id="KW-1185">Reference proteome</keyword>
<protein>
    <recommendedName>
        <fullName evidence="3">Methyltransferase</fullName>
    </recommendedName>
</protein>
<dbReference type="EMBL" id="AP012338">
    <property type="protein sequence ID" value="BAM05201.1"/>
    <property type="molecule type" value="Genomic_DNA"/>
</dbReference>
<reference evidence="1 2" key="1">
    <citation type="submission" date="2012-02" db="EMBL/GenBank/DDBJ databases">
        <title>Complete genome sequence of Phycisphaera mikurensis NBRC 102666.</title>
        <authorList>
            <person name="Ankai A."/>
            <person name="Hosoyama A."/>
            <person name="Terui Y."/>
            <person name="Sekine M."/>
            <person name="Fukai R."/>
            <person name="Kato Y."/>
            <person name="Nakamura S."/>
            <person name="Yamada-Narita S."/>
            <person name="Kawakoshi A."/>
            <person name="Fukunaga Y."/>
            <person name="Yamazaki S."/>
            <person name="Fujita N."/>
        </authorList>
    </citation>
    <scope>NUCLEOTIDE SEQUENCE [LARGE SCALE GENOMIC DNA]</scope>
    <source>
        <strain evidence="2">NBRC 102666 / KCTC 22515 / FYK2301M01</strain>
    </source>
</reference>
<dbReference type="Gene3D" id="3.40.50.150">
    <property type="entry name" value="Vaccinia Virus protein VP39"/>
    <property type="match status" value="1"/>
</dbReference>
<dbReference type="KEGG" id="phm:PSMK_30420"/>
<gene>
    <name evidence="1" type="ordered locus">PSMK_30420</name>
</gene>
<dbReference type="HOGENOM" id="CLU_1309666_0_0_0"/>
<dbReference type="eggNOG" id="ENOG5032XHN">
    <property type="taxonomic scope" value="Bacteria"/>
</dbReference>
<dbReference type="STRING" id="1142394.PSMK_30420"/>